<sequence length="68" mass="7139">MLKNILNVTGAEVLTKKSQKTISGGNGSIGEGFGGPCRDSHDCTATNTIPSICCSGICIYTTNWRDVC</sequence>
<name>A0ABR7QG44_9FLAO</name>
<evidence type="ECO:0008006" key="3">
    <source>
        <dbReference type="Google" id="ProtNLM"/>
    </source>
</evidence>
<protein>
    <recommendedName>
        <fullName evidence="3">Bacteriocin</fullName>
    </recommendedName>
</protein>
<dbReference type="EMBL" id="JACGWS010000020">
    <property type="protein sequence ID" value="MBC8757458.1"/>
    <property type="molecule type" value="Genomic_DNA"/>
</dbReference>
<proteinExistence type="predicted"/>
<evidence type="ECO:0000313" key="2">
    <source>
        <dbReference type="Proteomes" id="UP000619238"/>
    </source>
</evidence>
<accession>A0ABR7QG44</accession>
<evidence type="ECO:0000313" key="1">
    <source>
        <dbReference type="EMBL" id="MBC8757458.1"/>
    </source>
</evidence>
<dbReference type="Proteomes" id="UP000619238">
    <property type="component" value="Unassembled WGS sequence"/>
</dbReference>
<keyword evidence="2" id="KW-1185">Reference proteome</keyword>
<reference evidence="1 2" key="1">
    <citation type="submission" date="2020-07" db="EMBL/GenBank/DDBJ databases">
        <title>Description of Kordia aestuariivivens sp. nov., isolated from a tidal flat.</title>
        <authorList>
            <person name="Park S."/>
            <person name="Yoon J.-H."/>
        </authorList>
    </citation>
    <scope>NUCLEOTIDE SEQUENCE [LARGE SCALE GENOMIC DNA]</scope>
    <source>
        <strain evidence="1 2">YSTF-M3</strain>
    </source>
</reference>
<gene>
    <name evidence="1" type="ORF">H2O64_22500</name>
</gene>
<dbReference type="RefSeq" id="WP_187564498.1">
    <property type="nucleotide sequence ID" value="NZ_JACGWS010000020.1"/>
</dbReference>
<comment type="caution">
    <text evidence="1">The sequence shown here is derived from an EMBL/GenBank/DDBJ whole genome shotgun (WGS) entry which is preliminary data.</text>
</comment>
<organism evidence="1 2">
    <name type="scientific">Kordia aestuariivivens</name>
    <dbReference type="NCBI Taxonomy" id="2759037"/>
    <lineage>
        <taxon>Bacteria</taxon>
        <taxon>Pseudomonadati</taxon>
        <taxon>Bacteroidota</taxon>
        <taxon>Flavobacteriia</taxon>
        <taxon>Flavobacteriales</taxon>
        <taxon>Flavobacteriaceae</taxon>
        <taxon>Kordia</taxon>
    </lineage>
</organism>